<protein>
    <submittedName>
        <fullName evidence="1">Uncharacterized protein</fullName>
    </submittedName>
</protein>
<accession>F0EGB6</accession>
<evidence type="ECO:0000313" key="2">
    <source>
        <dbReference type="Proteomes" id="UP000004835"/>
    </source>
</evidence>
<dbReference type="AlphaFoldDB" id="F0EGB6"/>
<dbReference type="Proteomes" id="UP000004835">
    <property type="component" value="Unassembled WGS sequence"/>
</dbReference>
<dbReference type="HOGENOM" id="CLU_2478451_0_0_9"/>
<evidence type="ECO:0000313" key="1">
    <source>
        <dbReference type="EMBL" id="EGC70836.1"/>
    </source>
</evidence>
<sequence length="87" mass="10140">MKQHVYSRAREHRRNKVGFACIDFVGPQMNNLRTVLACLSCAMFCERFVDDDLSTAVFQSWSTAVFLLFHPYLLVQLVKGKRKNEKK</sequence>
<name>F0EGB6_ENTCA</name>
<gene>
    <name evidence="1" type="ORF">HMPREF9087_0213</name>
</gene>
<reference evidence="1 2" key="1">
    <citation type="submission" date="2011-01" db="EMBL/GenBank/DDBJ databases">
        <authorList>
            <person name="Muzny D."/>
            <person name="Qin X."/>
            <person name="Deng J."/>
            <person name="Jiang H."/>
            <person name="Liu Y."/>
            <person name="Qu J."/>
            <person name="Song X.-Z."/>
            <person name="Zhang L."/>
            <person name="Thornton R."/>
            <person name="Coyle M."/>
            <person name="Francisco L."/>
            <person name="Jackson L."/>
            <person name="Javaid M."/>
            <person name="Korchina V."/>
            <person name="Kovar C."/>
            <person name="Mata R."/>
            <person name="Mathew T."/>
            <person name="Ngo R."/>
            <person name="Nguyen L."/>
            <person name="Nguyen N."/>
            <person name="Okwuonu G."/>
            <person name="Ongeri F."/>
            <person name="Pham C."/>
            <person name="Simmons D."/>
            <person name="Wilczek-Boney K."/>
            <person name="Hale W."/>
            <person name="Jakkamsetti A."/>
            <person name="Pham P."/>
            <person name="Ruth R."/>
            <person name="San Lucas F."/>
            <person name="Warren J."/>
            <person name="Zhang J."/>
            <person name="Zhao Z."/>
            <person name="Zhou C."/>
            <person name="Zhu D."/>
            <person name="Lee S."/>
            <person name="Bess C."/>
            <person name="Blankenburg K."/>
            <person name="Forbes L."/>
            <person name="Fu Q."/>
            <person name="Gubbala S."/>
            <person name="Hirani K."/>
            <person name="Jayaseelan J.C."/>
            <person name="Lara F."/>
            <person name="Munidasa M."/>
            <person name="Palculict T."/>
            <person name="Patil S."/>
            <person name="Pu L.-L."/>
            <person name="Saada N."/>
            <person name="Tang L."/>
            <person name="Weissenberger G."/>
            <person name="Zhu Y."/>
            <person name="Hemphill L."/>
            <person name="Shang Y."/>
            <person name="Youmans B."/>
            <person name="Ayvaz T."/>
            <person name="Ross M."/>
            <person name="Santibanez J."/>
            <person name="Aqrawi P."/>
            <person name="Gross S."/>
            <person name="Joshi V."/>
            <person name="Fowler G."/>
            <person name="Nazareth L."/>
            <person name="Reid J."/>
            <person name="Worley K."/>
            <person name="Petrosino J."/>
            <person name="Highlander S."/>
            <person name="Gibbs R."/>
        </authorList>
    </citation>
    <scope>NUCLEOTIDE SEQUENCE [LARGE SCALE GENOMIC DNA]</scope>
    <source>
        <strain evidence="1 2">ATCC 12755</strain>
    </source>
</reference>
<dbReference type="EMBL" id="AEWT01000002">
    <property type="protein sequence ID" value="EGC70836.1"/>
    <property type="molecule type" value="Genomic_DNA"/>
</dbReference>
<organism evidence="1 2">
    <name type="scientific">Enterococcus casseliflavus ATCC 12755</name>
    <dbReference type="NCBI Taxonomy" id="888066"/>
    <lineage>
        <taxon>Bacteria</taxon>
        <taxon>Bacillati</taxon>
        <taxon>Bacillota</taxon>
        <taxon>Bacilli</taxon>
        <taxon>Lactobacillales</taxon>
        <taxon>Enterococcaceae</taxon>
        <taxon>Enterococcus</taxon>
    </lineage>
</organism>
<proteinExistence type="predicted"/>
<comment type="caution">
    <text evidence="1">The sequence shown here is derived from an EMBL/GenBank/DDBJ whole genome shotgun (WGS) entry which is preliminary data.</text>
</comment>